<protein>
    <submittedName>
        <fullName evidence="2">Uncharacterized protein</fullName>
    </submittedName>
</protein>
<accession>A0A1A9V870</accession>
<evidence type="ECO:0000256" key="1">
    <source>
        <dbReference type="SAM" id="MobiDB-lite"/>
    </source>
</evidence>
<dbReference type="VEuPathDB" id="VectorBase:GAUT029000"/>
<evidence type="ECO:0000313" key="2">
    <source>
        <dbReference type="EnsemblMetazoa" id="GAUT029000-PA"/>
    </source>
</evidence>
<evidence type="ECO:0000313" key="3">
    <source>
        <dbReference type="Proteomes" id="UP000078200"/>
    </source>
</evidence>
<reference evidence="2" key="1">
    <citation type="submission" date="2020-05" db="UniProtKB">
        <authorList>
            <consortium name="EnsemblMetazoa"/>
        </authorList>
    </citation>
    <scope>IDENTIFICATION</scope>
    <source>
        <strain evidence="2">TTRI</strain>
    </source>
</reference>
<organism evidence="2 3">
    <name type="scientific">Glossina austeni</name>
    <name type="common">Savannah tsetse fly</name>
    <dbReference type="NCBI Taxonomy" id="7395"/>
    <lineage>
        <taxon>Eukaryota</taxon>
        <taxon>Metazoa</taxon>
        <taxon>Ecdysozoa</taxon>
        <taxon>Arthropoda</taxon>
        <taxon>Hexapoda</taxon>
        <taxon>Insecta</taxon>
        <taxon>Pterygota</taxon>
        <taxon>Neoptera</taxon>
        <taxon>Endopterygota</taxon>
        <taxon>Diptera</taxon>
        <taxon>Brachycera</taxon>
        <taxon>Muscomorpha</taxon>
        <taxon>Hippoboscoidea</taxon>
        <taxon>Glossinidae</taxon>
        <taxon>Glossina</taxon>
    </lineage>
</organism>
<dbReference type="Proteomes" id="UP000078200">
    <property type="component" value="Unassembled WGS sequence"/>
</dbReference>
<name>A0A1A9V870_GLOAU</name>
<feature type="compositionally biased region" description="Low complexity" evidence="1">
    <location>
        <begin position="53"/>
        <end position="76"/>
    </location>
</feature>
<keyword evidence="3" id="KW-1185">Reference proteome</keyword>
<proteinExistence type="predicted"/>
<sequence length="166" mass="18900">MLDIKYSVMCWKPVSYLSAITAISSYRRNALQLEVDNDQCQANGGNSSVISRNCNNGNSNNNNNNNNNKKNNTSSCNNNDGRLHVCRLKYLEKERFFFGITLSGQQGAFVRPRPNFSAESTSHTNHLKVTYNLHQHLDAILTIPVKENLSDKKHKHNEFDEIMHSE</sequence>
<dbReference type="EnsemblMetazoa" id="GAUT029000-RA">
    <property type="protein sequence ID" value="GAUT029000-PA"/>
    <property type="gene ID" value="GAUT029000"/>
</dbReference>
<dbReference type="AlphaFoldDB" id="A0A1A9V870"/>
<feature type="region of interest" description="Disordered" evidence="1">
    <location>
        <begin position="51"/>
        <end position="76"/>
    </location>
</feature>